<evidence type="ECO:0000256" key="2">
    <source>
        <dbReference type="ARBA" id="ARBA00023002"/>
    </source>
</evidence>
<name>A0ABS2CC63_9NEIS</name>
<dbReference type="CDD" id="cd05233">
    <property type="entry name" value="SDR_c"/>
    <property type="match status" value="1"/>
</dbReference>
<comment type="caution">
    <text evidence="3">The sequence shown here is derived from an EMBL/GenBank/DDBJ whole genome shotgun (WGS) entry which is preliminary data.</text>
</comment>
<accession>A0ABS2CC63</accession>
<evidence type="ECO:0000313" key="3">
    <source>
        <dbReference type="EMBL" id="MBM5571742.1"/>
    </source>
</evidence>
<evidence type="ECO:0000313" key="4">
    <source>
        <dbReference type="Proteomes" id="UP001195660"/>
    </source>
</evidence>
<sequence length="250" mass="26056">MSQTIWITGAAGAIGSALAQSLSEQGHRLILSGRHEEKLLTLSTQLATESLVIPGDLSTDGSAEIILETAQQLNFIPNGFAHCVGSTLIRPLHLTSANDCQAIFKQNYFSAFYALKAFIALQLKNKTPASAVLVGSLVASAGFANHEAIASAKAAVASLAQTAAATYADKGIRVNAVMPGLTRSALSERLTGTPEALERNAKMNPMCIVGEGADSAALIAFLLSDAARWITGQIIGVDGGHAHLRPLPKI</sequence>
<gene>
    <name evidence="3" type="ORF">GM173_09130</name>
</gene>
<dbReference type="RefSeq" id="WP_203571070.1">
    <property type="nucleotide sequence ID" value="NZ_WOFE01000003.1"/>
</dbReference>
<dbReference type="Pfam" id="PF13561">
    <property type="entry name" value="adh_short_C2"/>
    <property type="match status" value="1"/>
</dbReference>
<dbReference type="Gene3D" id="3.40.50.720">
    <property type="entry name" value="NAD(P)-binding Rossmann-like Domain"/>
    <property type="match status" value="1"/>
</dbReference>
<proteinExistence type="inferred from homology"/>
<keyword evidence="2" id="KW-0560">Oxidoreductase</keyword>
<reference evidence="3 4" key="1">
    <citation type="submission" date="2019-11" db="EMBL/GenBank/DDBJ databases">
        <title>Novel Deefgea species.</title>
        <authorList>
            <person name="Han J.-H."/>
        </authorList>
    </citation>
    <scope>NUCLEOTIDE SEQUENCE [LARGE SCALE GENOMIC DNA]</scope>
    <source>
        <strain evidence="3 4">LMG 24817</strain>
    </source>
</reference>
<dbReference type="InterPro" id="IPR051122">
    <property type="entry name" value="SDR_DHRS6-like"/>
</dbReference>
<comment type="similarity">
    <text evidence="1">Belongs to the short-chain dehydrogenases/reductases (SDR) family.</text>
</comment>
<evidence type="ECO:0000256" key="1">
    <source>
        <dbReference type="ARBA" id="ARBA00006484"/>
    </source>
</evidence>
<dbReference type="InterPro" id="IPR036291">
    <property type="entry name" value="NAD(P)-bd_dom_sf"/>
</dbReference>
<dbReference type="Proteomes" id="UP001195660">
    <property type="component" value="Unassembled WGS sequence"/>
</dbReference>
<dbReference type="PRINTS" id="PR00081">
    <property type="entry name" value="GDHRDH"/>
</dbReference>
<dbReference type="SUPFAM" id="SSF51735">
    <property type="entry name" value="NAD(P)-binding Rossmann-fold domains"/>
    <property type="match status" value="1"/>
</dbReference>
<organism evidence="3 4">
    <name type="scientific">Deefgea chitinilytica</name>
    <dbReference type="NCBI Taxonomy" id="570276"/>
    <lineage>
        <taxon>Bacteria</taxon>
        <taxon>Pseudomonadati</taxon>
        <taxon>Pseudomonadota</taxon>
        <taxon>Betaproteobacteria</taxon>
        <taxon>Neisseriales</taxon>
        <taxon>Chitinibacteraceae</taxon>
        <taxon>Deefgea</taxon>
    </lineage>
</organism>
<dbReference type="EMBL" id="WOFE01000003">
    <property type="protein sequence ID" value="MBM5571742.1"/>
    <property type="molecule type" value="Genomic_DNA"/>
</dbReference>
<protein>
    <submittedName>
        <fullName evidence="3">SDR family oxidoreductase</fullName>
    </submittedName>
</protein>
<dbReference type="PANTHER" id="PTHR43477">
    <property type="entry name" value="DIHYDROANTICAPSIN 7-DEHYDROGENASE"/>
    <property type="match status" value="1"/>
</dbReference>
<dbReference type="InterPro" id="IPR002347">
    <property type="entry name" value="SDR_fam"/>
</dbReference>
<keyword evidence="4" id="KW-1185">Reference proteome</keyword>
<dbReference type="PANTHER" id="PTHR43477:SF1">
    <property type="entry name" value="DIHYDROANTICAPSIN 7-DEHYDROGENASE"/>
    <property type="match status" value="1"/>
</dbReference>